<sequence>MKTKSKRFLNLATLCLALLGTTLLMGHPVKAEAVYTHPQSSERSASVDGSGEDSNSEESVDKLVMMTTEIGNVVMRMAISSDKIQIVEM</sequence>
<dbReference type="EMBL" id="CP000829">
    <property type="protein sequence ID" value="ACI60683.1"/>
    <property type="molecule type" value="Genomic_DNA"/>
</dbReference>
<evidence type="ECO:0000256" key="1">
    <source>
        <dbReference type="SAM" id="MobiDB-lite"/>
    </source>
</evidence>
<evidence type="ECO:0000256" key="2">
    <source>
        <dbReference type="SAM" id="SignalP"/>
    </source>
</evidence>
<proteinExistence type="predicted"/>
<keyword evidence="2" id="KW-0732">Signal</keyword>
<protein>
    <submittedName>
        <fullName evidence="3">Uncharacterized protein</fullName>
    </submittedName>
</protein>
<evidence type="ECO:0000313" key="4">
    <source>
        <dbReference type="Proteomes" id="UP000001039"/>
    </source>
</evidence>
<feature type="chain" id="PRO_5038682726" evidence="2">
    <location>
        <begin position="32"/>
        <end position="89"/>
    </location>
</feature>
<evidence type="ECO:0000313" key="3">
    <source>
        <dbReference type="EMBL" id="ACI60683.1"/>
    </source>
</evidence>
<dbReference type="Proteomes" id="UP000001039">
    <property type="component" value="Chromosome"/>
</dbReference>
<feature type="signal peptide" evidence="2">
    <location>
        <begin position="1"/>
        <end position="31"/>
    </location>
</feature>
<dbReference type="KEGG" id="soz:Spy49_0347"/>
<dbReference type="HOGENOM" id="CLU_2453404_0_0_9"/>
<organism evidence="3 4">
    <name type="scientific">Streptococcus pyogenes serotype M49 (strain NZ131)</name>
    <dbReference type="NCBI Taxonomy" id="471876"/>
    <lineage>
        <taxon>Bacteria</taxon>
        <taxon>Bacillati</taxon>
        <taxon>Bacillota</taxon>
        <taxon>Bacilli</taxon>
        <taxon>Lactobacillales</taxon>
        <taxon>Streptococcaceae</taxon>
        <taxon>Streptococcus</taxon>
    </lineage>
</organism>
<dbReference type="AlphaFoldDB" id="A0A0H3BVZ6"/>
<reference evidence="3 4" key="1">
    <citation type="journal article" date="2008" name="J. Bacteriol.">
        <title>Genome sequence of a nephritogenic and highly transformable M49 strain of Streptococcus pyogenes.</title>
        <authorList>
            <person name="McShan W.M."/>
            <person name="Ferretti J.J."/>
            <person name="Karasawa T."/>
            <person name="Suvorov A.N."/>
            <person name="Lin S."/>
            <person name="Qin B."/>
            <person name="Jia H."/>
            <person name="Kenton S."/>
            <person name="Najar F."/>
            <person name="Wu H."/>
            <person name="Scott J."/>
            <person name="Roe B.A."/>
            <person name="Savic D.J."/>
        </authorList>
    </citation>
    <scope>NUCLEOTIDE SEQUENCE [LARGE SCALE GENOMIC DNA]</scope>
    <source>
        <strain evidence="3 4">NZ131</strain>
    </source>
</reference>
<gene>
    <name evidence="3" type="ordered locus">Spy49_0347</name>
</gene>
<accession>A0A0H3BVZ6</accession>
<feature type="region of interest" description="Disordered" evidence="1">
    <location>
        <begin position="35"/>
        <end position="60"/>
    </location>
</feature>
<name>A0A0H3BVZ6_STRPZ</name>